<dbReference type="Proteomes" id="UP001500979">
    <property type="component" value="Unassembled WGS sequence"/>
</dbReference>
<feature type="transmembrane region" description="Helical" evidence="1">
    <location>
        <begin position="187"/>
        <end position="207"/>
    </location>
</feature>
<dbReference type="Gene3D" id="1.20.144.10">
    <property type="entry name" value="Phosphatidic acid phosphatase type 2/haloperoxidase"/>
    <property type="match status" value="2"/>
</dbReference>
<evidence type="ECO:0000313" key="4">
    <source>
        <dbReference type="Proteomes" id="UP001500979"/>
    </source>
</evidence>
<keyword evidence="1" id="KW-0812">Transmembrane</keyword>
<reference evidence="3 4" key="1">
    <citation type="journal article" date="2019" name="Int. J. Syst. Evol. Microbiol.">
        <title>The Global Catalogue of Microorganisms (GCM) 10K type strain sequencing project: providing services to taxonomists for standard genome sequencing and annotation.</title>
        <authorList>
            <consortium name="The Broad Institute Genomics Platform"/>
            <consortium name="The Broad Institute Genome Sequencing Center for Infectious Disease"/>
            <person name="Wu L."/>
            <person name="Ma J."/>
        </authorList>
    </citation>
    <scope>NUCLEOTIDE SEQUENCE [LARGE SCALE GENOMIC DNA]</scope>
    <source>
        <strain evidence="3 4">JCM 9383</strain>
    </source>
</reference>
<dbReference type="PANTHER" id="PTHR14969">
    <property type="entry name" value="SPHINGOSINE-1-PHOSPHATE PHOSPHOHYDROLASE"/>
    <property type="match status" value="1"/>
</dbReference>
<feature type="transmembrane region" description="Helical" evidence="1">
    <location>
        <begin position="6"/>
        <end position="27"/>
    </location>
</feature>
<feature type="transmembrane region" description="Helical" evidence="1">
    <location>
        <begin position="89"/>
        <end position="107"/>
    </location>
</feature>
<dbReference type="RefSeq" id="WP_344679211.1">
    <property type="nucleotide sequence ID" value="NZ_BAAAUX010000011.1"/>
</dbReference>
<dbReference type="Pfam" id="PF01569">
    <property type="entry name" value="PAP2"/>
    <property type="match status" value="1"/>
</dbReference>
<dbReference type="InterPro" id="IPR036938">
    <property type="entry name" value="PAP2/HPO_sf"/>
</dbReference>
<name>A0ABN3V9P5_9PSEU</name>
<sequence>MPVLEAPLVAALCAVALLGGLFLAWRLSPPGRALGLAVVACCGCAFGVITGDVLAQERLAGADGPLADWLTANRSEGLTAVMQVTTNLGSAWAALPLALVAAVIVPAPEHRRRAAVTALVAVAGIIALVNAIKLVVGRARPDLALVLVETDSASFPSGHAAQSAAACAAIAHLVAAHRPERALRITAWPVAAAVVLVVGYSRLYLGAHWLTDVLGGYALGTAWTAAVITALHRPPRVTAARFGAPAPEGRAGPL</sequence>
<feature type="transmembrane region" description="Helical" evidence="1">
    <location>
        <begin position="213"/>
        <end position="231"/>
    </location>
</feature>
<feature type="transmembrane region" description="Helical" evidence="1">
    <location>
        <begin position="114"/>
        <end position="136"/>
    </location>
</feature>
<keyword evidence="1" id="KW-0472">Membrane</keyword>
<dbReference type="SMART" id="SM00014">
    <property type="entry name" value="acidPPc"/>
    <property type="match status" value="1"/>
</dbReference>
<gene>
    <name evidence="3" type="ORF">GCM10010470_19600</name>
</gene>
<feature type="transmembrane region" description="Helical" evidence="1">
    <location>
        <begin position="156"/>
        <end position="175"/>
    </location>
</feature>
<evidence type="ECO:0000259" key="2">
    <source>
        <dbReference type="SMART" id="SM00014"/>
    </source>
</evidence>
<dbReference type="SUPFAM" id="SSF48317">
    <property type="entry name" value="Acid phosphatase/Vanadium-dependent haloperoxidase"/>
    <property type="match status" value="1"/>
</dbReference>
<organism evidence="3 4">
    <name type="scientific">Saccharopolyspora taberi</name>
    <dbReference type="NCBI Taxonomy" id="60895"/>
    <lineage>
        <taxon>Bacteria</taxon>
        <taxon>Bacillati</taxon>
        <taxon>Actinomycetota</taxon>
        <taxon>Actinomycetes</taxon>
        <taxon>Pseudonocardiales</taxon>
        <taxon>Pseudonocardiaceae</taxon>
        <taxon>Saccharopolyspora</taxon>
    </lineage>
</organism>
<dbReference type="InterPro" id="IPR000326">
    <property type="entry name" value="PAP2/HPO"/>
</dbReference>
<feature type="domain" description="Phosphatidic acid phosphatase type 2/haloperoxidase" evidence="2">
    <location>
        <begin position="114"/>
        <end position="228"/>
    </location>
</feature>
<feature type="transmembrane region" description="Helical" evidence="1">
    <location>
        <begin position="34"/>
        <end position="55"/>
    </location>
</feature>
<dbReference type="EMBL" id="BAAAUX010000011">
    <property type="protein sequence ID" value="GAA2785497.1"/>
    <property type="molecule type" value="Genomic_DNA"/>
</dbReference>
<dbReference type="CDD" id="cd03392">
    <property type="entry name" value="PAP2_like_2"/>
    <property type="match status" value="1"/>
</dbReference>
<proteinExistence type="predicted"/>
<evidence type="ECO:0000313" key="3">
    <source>
        <dbReference type="EMBL" id="GAA2785497.1"/>
    </source>
</evidence>
<keyword evidence="4" id="KW-1185">Reference proteome</keyword>
<evidence type="ECO:0000256" key="1">
    <source>
        <dbReference type="SAM" id="Phobius"/>
    </source>
</evidence>
<accession>A0ABN3V9P5</accession>
<comment type="caution">
    <text evidence="3">The sequence shown here is derived from an EMBL/GenBank/DDBJ whole genome shotgun (WGS) entry which is preliminary data.</text>
</comment>
<dbReference type="PANTHER" id="PTHR14969:SF13">
    <property type="entry name" value="AT30094P"/>
    <property type="match status" value="1"/>
</dbReference>
<keyword evidence="1" id="KW-1133">Transmembrane helix</keyword>
<protein>
    <recommendedName>
        <fullName evidence="2">Phosphatidic acid phosphatase type 2/haloperoxidase domain-containing protein</fullName>
    </recommendedName>
</protein>